<protein>
    <submittedName>
        <fullName evidence="2">Uncharacterized protein</fullName>
    </submittedName>
</protein>
<accession>A0AAJ8KUY2</accession>
<name>A0AAJ8KUY2_9TREE</name>
<evidence type="ECO:0000256" key="1">
    <source>
        <dbReference type="SAM" id="MobiDB-lite"/>
    </source>
</evidence>
<feature type="compositionally biased region" description="Basic and acidic residues" evidence="1">
    <location>
        <begin position="18"/>
        <end position="44"/>
    </location>
</feature>
<feature type="region of interest" description="Disordered" evidence="1">
    <location>
        <begin position="18"/>
        <end position="46"/>
    </location>
</feature>
<dbReference type="KEGG" id="kdj:90830149"/>
<reference evidence="2" key="1">
    <citation type="submission" date="2013-07" db="EMBL/GenBank/DDBJ databases">
        <authorList>
            <consortium name="The Broad Institute Genome Sequencing Platform"/>
            <person name="Cuomo C."/>
            <person name="Litvintseva A."/>
            <person name="Chen Y."/>
            <person name="Heitman J."/>
            <person name="Sun S."/>
            <person name="Springer D."/>
            <person name="Dromer F."/>
            <person name="Young S.K."/>
            <person name="Zeng Q."/>
            <person name="Gargeya S."/>
            <person name="Fitzgerald M."/>
            <person name="Abouelleil A."/>
            <person name="Alvarado L."/>
            <person name="Berlin A.M."/>
            <person name="Chapman S.B."/>
            <person name="Dewar J."/>
            <person name="Goldberg J."/>
            <person name="Griggs A."/>
            <person name="Gujja S."/>
            <person name="Hansen M."/>
            <person name="Howarth C."/>
            <person name="Imamovic A."/>
            <person name="Larimer J."/>
            <person name="McCowan C."/>
            <person name="Murphy C."/>
            <person name="Pearson M."/>
            <person name="Priest M."/>
            <person name="Roberts A."/>
            <person name="Saif S."/>
            <person name="Shea T."/>
            <person name="Sykes S."/>
            <person name="Wortman J."/>
            <person name="Nusbaum C."/>
            <person name="Birren B."/>
        </authorList>
    </citation>
    <scope>NUCLEOTIDE SEQUENCE</scope>
    <source>
        <strain evidence="2">CBS 10117</strain>
    </source>
</reference>
<dbReference type="RefSeq" id="XP_065825530.1">
    <property type="nucleotide sequence ID" value="XM_065969458.1"/>
</dbReference>
<dbReference type="Proteomes" id="UP000078595">
    <property type="component" value="Chromosome 8"/>
</dbReference>
<reference evidence="2" key="2">
    <citation type="submission" date="2024-02" db="EMBL/GenBank/DDBJ databases">
        <title>Comparative genomics of Cryptococcus and Kwoniella reveals pathogenesis evolution and contrasting modes of karyotype evolution via chromosome fusion or intercentromeric recombination.</title>
        <authorList>
            <person name="Coelho M.A."/>
            <person name="David-Palma M."/>
            <person name="Shea T."/>
            <person name="Bowers K."/>
            <person name="McGinley-Smith S."/>
            <person name="Mohammad A.W."/>
            <person name="Gnirke A."/>
            <person name="Yurkov A.M."/>
            <person name="Nowrousian M."/>
            <person name="Sun S."/>
            <person name="Cuomo C.A."/>
            <person name="Heitman J."/>
        </authorList>
    </citation>
    <scope>NUCLEOTIDE SEQUENCE</scope>
    <source>
        <strain evidence="2">CBS 10117</strain>
    </source>
</reference>
<sequence>MSADVQYVSRKVASDNWDWRENEDHEETNMKTSTKTEVRTDPKTQTETQTLDTLLCQYRAALSKRNDPIIHEAKRLLWVIQGESELSKLIRRLIFPVLDLKERLSGRDRLEKRLKEAIERS</sequence>
<evidence type="ECO:0000313" key="3">
    <source>
        <dbReference type="Proteomes" id="UP000078595"/>
    </source>
</evidence>
<keyword evidence="3" id="KW-1185">Reference proteome</keyword>
<organism evidence="2 3">
    <name type="scientific">Kwoniella dejecticola CBS 10117</name>
    <dbReference type="NCBI Taxonomy" id="1296121"/>
    <lineage>
        <taxon>Eukaryota</taxon>
        <taxon>Fungi</taxon>
        <taxon>Dikarya</taxon>
        <taxon>Basidiomycota</taxon>
        <taxon>Agaricomycotina</taxon>
        <taxon>Tremellomycetes</taxon>
        <taxon>Tremellales</taxon>
        <taxon>Cryptococcaceae</taxon>
        <taxon>Kwoniella</taxon>
    </lineage>
</organism>
<gene>
    <name evidence="2" type="ORF">I303_106842</name>
</gene>
<dbReference type="GeneID" id="90830149"/>
<proteinExistence type="predicted"/>
<dbReference type="EMBL" id="CP144537">
    <property type="protein sequence ID" value="WWC64233.1"/>
    <property type="molecule type" value="Genomic_DNA"/>
</dbReference>
<dbReference type="AlphaFoldDB" id="A0AAJ8KUY2"/>
<evidence type="ECO:0000313" key="2">
    <source>
        <dbReference type="EMBL" id="WWC64233.1"/>
    </source>
</evidence>